<feature type="compositionally biased region" description="Low complexity" evidence="1">
    <location>
        <begin position="116"/>
        <end position="130"/>
    </location>
</feature>
<evidence type="ECO:0000256" key="1">
    <source>
        <dbReference type="SAM" id="MobiDB-lite"/>
    </source>
</evidence>
<dbReference type="AlphaFoldDB" id="A0A1H2E100"/>
<evidence type="ECO:0000313" key="3">
    <source>
        <dbReference type="Proteomes" id="UP000243924"/>
    </source>
</evidence>
<organism evidence="2 3">
    <name type="scientific">Halopseudomonas salegens</name>
    <dbReference type="NCBI Taxonomy" id="1434072"/>
    <lineage>
        <taxon>Bacteria</taxon>
        <taxon>Pseudomonadati</taxon>
        <taxon>Pseudomonadota</taxon>
        <taxon>Gammaproteobacteria</taxon>
        <taxon>Pseudomonadales</taxon>
        <taxon>Pseudomonadaceae</taxon>
        <taxon>Halopseudomonas</taxon>
    </lineage>
</organism>
<gene>
    <name evidence="2" type="ORF">SAMN05216210_0192</name>
</gene>
<feature type="region of interest" description="Disordered" evidence="1">
    <location>
        <begin position="77"/>
        <end position="135"/>
    </location>
</feature>
<sequence>MSITLAPITVRAYRPVALPNGNAVIVDPRESSVLLETYSPQNPDTMLMSEALNYEQYAQMRAENPDIAFPELVKPVPADQQGQDSTQAQQGRIQPNNYPQPGPIGNTTGIIVPKTSAAPAGAPGNPSGGAETEAESGWWKSWGSAVTHGVLDVVGLVPVLGIPADLTNAAIYAAEREYVDAGLSAAAAIPFFGWGATAVKRGRQVGNAVDATRAAQTGTEAAVTGGRQGAEAVGNASARNTGSPSSTGGRVDGNTPPNNRDGQANRPCAC</sequence>
<dbReference type="STRING" id="1434072.SAMN05216210_0192"/>
<name>A0A1H2E100_9GAMM</name>
<keyword evidence="3" id="KW-1185">Reference proteome</keyword>
<dbReference type="Proteomes" id="UP000243924">
    <property type="component" value="Chromosome I"/>
</dbReference>
<dbReference type="EMBL" id="LT629787">
    <property type="protein sequence ID" value="SDT88679.1"/>
    <property type="molecule type" value="Genomic_DNA"/>
</dbReference>
<feature type="compositionally biased region" description="Polar residues" evidence="1">
    <location>
        <begin position="92"/>
        <end position="109"/>
    </location>
</feature>
<protein>
    <submittedName>
        <fullName evidence="2">Uncharacterized protein</fullName>
    </submittedName>
</protein>
<reference evidence="3" key="1">
    <citation type="submission" date="2016-10" db="EMBL/GenBank/DDBJ databases">
        <authorList>
            <person name="Varghese N."/>
            <person name="Submissions S."/>
        </authorList>
    </citation>
    <scope>NUCLEOTIDE SEQUENCE [LARGE SCALE GENOMIC DNA]</scope>
    <source>
        <strain evidence="3">CECT 8338</strain>
    </source>
</reference>
<proteinExistence type="predicted"/>
<dbReference type="CDD" id="cd20745">
    <property type="entry name" value="FIX_RhsA_AHH_HNH-like"/>
    <property type="match status" value="1"/>
</dbReference>
<evidence type="ECO:0000313" key="2">
    <source>
        <dbReference type="EMBL" id="SDT88679.1"/>
    </source>
</evidence>
<dbReference type="RefSeq" id="WP_092383255.1">
    <property type="nucleotide sequence ID" value="NZ_LT629787.1"/>
</dbReference>
<feature type="compositionally biased region" description="Low complexity" evidence="1">
    <location>
        <begin position="78"/>
        <end position="91"/>
    </location>
</feature>
<accession>A0A1H2E100</accession>
<dbReference type="OrthoDB" id="4981820at2"/>
<feature type="compositionally biased region" description="Polar residues" evidence="1">
    <location>
        <begin position="237"/>
        <end position="248"/>
    </location>
</feature>
<feature type="region of interest" description="Disordered" evidence="1">
    <location>
        <begin position="215"/>
        <end position="270"/>
    </location>
</feature>